<keyword evidence="6" id="KW-1185">Reference proteome</keyword>
<evidence type="ECO:0000259" key="4">
    <source>
        <dbReference type="PROSITE" id="PS51192"/>
    </source>
</evidence>
<dbReference type="OrthoDB" id="448448at2759"/>
<feature type="domain" description="Helicase ATP-binding" evidence="4">
    <location>
        <begin position="99"/>
        <end position="273"/>
    </location>
</feature>
<dbReference type="InterPro" id="IPR038718">
    <property type="entry name" value="SNF2-like_sf"/>
</dbReference>
<dbReference type="GO" id="GO:0016787">
    <property type="term" value="F:hydrolase activity"/>
    <property type="evidence" value="ECO:0007669"/>
    <property type="project" value="UniProtKB-KW"/>
</dbReference>
<keyword evidence="1" id="KW-0547">Nucleotide-binding</keyword>
<dbReference type="SUPFAM" id="SSF52540">
    <property type="entry name" value="P-loop containing nucleoside triphosphate hydrolases"/>
    <property type="match status" value="1"/>
</dbReference>
<evidence type="ECO:0000313" key="5">
    <source>
        <dbReference type="EMBL" id="MBW0541912.1"/>
    </source>
</evidence>
<sequence>MSTLYSHISPFRINASFISCWFIIDFQEKTDTITQWIRPPHSIIHTPLLPQQKTRLAFLWDQEIPNGQSAHNLWATSPPGSTFNARHIITNKVVSSFESLSTNTPLGGLLADDMGLGKTIQAIALIGTSKEKMIANPHRSTPTMIICPPCLITNWQSEISKHAQAGALHAKIYHGPTCHSLSEADILKYDIIITSYNTITQEFKQANTSTSFIFQINWHCIILDEAHYICSQYTATHRAINSLLSFRQIFLMGTPIHNTIYDFLGIISFITQPQSANQDNCSPFILSSISKGCNESLHLALRHLSLHRTKTPLSNPSPLLAIIMSCSHSTQPCTKNIPHYMKNSYHPKTKDQENFSEILISCEYVVTIKSCLNQLPRRIWRTPRAGALRITPQQSHELLCMWKHAL</sequence>
<gene>
    <name evidence="5" type="ORF">O181_081627</name>
</gene>
<dbReference type="GO" id="GO:0005634">
    <property type="term" value="C:nucleus"/>
    <property type="evidence" value="ECO:0007669"/>
    <property type="project" value="TreeGrafter"/>
</dbReference>
<reference evidence="5" key="1">
    <citation type="submission" date="2021-03" db="EMBL/GenBank/DDBJ databases">
        <title>Draft genome sequence of rust myrtle Austropuccinia psidii MF-1, a brazilian biotype.</title>
        <authorList>
            <person name="Quecine M.C."/>
            <person name="Pachon D.M.R."/>
            <person name="Bonatelli M.L."/>
            <person name="Correr F.H."/>
            <person name="Franceschini L.M."/>
            <person name="Leite T.F."/>
            <person name="Margarido G.R.A."/>
            <person name="Almeida C.A."/>
            <person name="Ferrarezi J.A."/>
            <person name="Labate C.A."/>
        </authorList>
    </citation>
    <scope>NUCLEOTIDE SEQUENCE</scope>
    <source>
        <strain evidence="5">MF-1</strain>
    </source>
</reference>
<proteinExistence type="predicted"/>
<dbReference type="Gene3D" id="3.40.50.10810">
    <property type="entry name" value="Tandem AAA-ATPase domain"/>
    <property type="match status" value="1"/>
</dbReference>
<accession>A0A9Q3FNY8</accession>
<dbReference type="InterPro" id="IPR050628">
    <property type="entry name" value="SNF2_RAD54_helicase_TF"/>
</dbReference>
<evidence type="ECO:0000256" key="2">
    <source>
        <dbReference type="ARBA" id="ARBA00022801"/>
    </source>
</evidence>
<dbReference type="GO" id="GO:0005524">
    <property type="term" value="F:ATP binding"/>
    <property type="evidence" value="ECO:0007669"/>
    <property type="project" value="UniProtKB-KW"/>
</dbReference>
<dbReference type="EMBL" id="AVOT02046594">
    <property type="protein sequence ID" value="MBW0541912.1"/>
    <property type="molecule type" value="Genomic_DNA"/>
</dbReference>
<comment type="caution">
    <text evidence="5">The sequence shown here is derived from an EMBL/GenBank/DDBJ whole genome shotgun (WGS) entry which is preliminary data.</text>
</comment>
<keyword evidence="2" id="KW-0378">Hydrolase</keyword>
<evidence type="ECO:0000313" key="6">
    <source>
        <dbReference type="Proteomes" id="UP000765509"/>
    </source>
</evidence>
<evidence type="ECO:0000256" key="3">
    <source>
        <dbReference type="ARBA" id="ARBA00022840"/>
    </source>
</evidence>
<dbReference type="CDD" id="cd18008">
    <property type="entry name" value="DEXDc_SHPRH-like"/>
    <property type="match status" value="1"/>
</dbReference>
<dbReference type="GO" id="GO:0008094">
    <property type="term" value="F:ATP-dependent activity, acting on DNA"/>
    <property type="evidence" value="ECO:0007669"/>
    <property type="project" value="TreeGrafter"/>
</dbReference>
<dbReference type="PANTHER" id="PTHR45626">
    <property type="entry name" value="TRANSCRIPTION TERMINATION FACTOR 2-RELATED"/>
    <property type="match status" value="1"/>
</dbReference>
<dbReference type="SMART" id="SM00487">
    <property type="entry name" value="DEXDc"/>
    <property type="match status" value="1"/>
</dbReference>
<name>A0A9Q3FNY8_9BASI</name>
<evidence type="ECO:0000256" key="1">
    <source>
        <dbReference type="ARBA" id="ARBA00022741"/>
    </source>
</evidence>
<dbReference type="GO" id="GO:0006281">
    <property type="term" value="P:DNA repair"/>
    <property type="evidence" value="ECO:0007669"/>
    <property type="project" value="TreeGrafter"/>
</dbReference>
<organism evidence="5 6">
    <name type="scientific">Austropuccinia psidii MF-1</name>
    <dbReference type="NCBI Taxonomy" id="1389203"/>
    <lineage>
        <taxon>Eukaryota</taxon>
        <taxon>Fungi</taxon>
        <taxon>Dikarya</taxon>
        <taxon>Basidiomycota</taxon>
        <taxon>Pucciniomycotina</taxon>
        <taxon>Pucciniomycetes</taxon>
        <taxon>Pucciniales</taxon>
        <taxon>Sphaerophragmiaceae</taxon>
        <taxon>Austropuccinia</taxon>
    </lineage>
</organism>
<dbReference type="PROSITE" id="PS51192">
    <property type="entry name" value="HELICASE_ATP_BIND_1"/>
    <property type="match status" value="1"/>
</dbReference>
<dbReference type="Pfam" id="PF00176">
    <property type="entry name" value="SNF2-rel_dom"/>
    <property type="match status" value="1"/>
</dbReference>
<dbReference type="PANTHER" id="PTHR45626:SF22">
    <property type="entry name" value="DNA REPAIR PROTEIN RAD5"/>
    <property type="match status" value="1"/>
</dbReference>
<dbReference type="InterPro" id="IPR000330">
    <property type="entry name" value="SNF2_N"/>
</dbReference>
<dbReference type="InterPro" id="IPR014001">
    <property type="entry name" value="Helicase_ATP-bd"/>
</dbReference>
<protein>
    <recommendedName>
        <fullName evidence="4">Helicase ATP-binding domain-containing protein</fullName>
    </recommendedName>
</protein>
<keyword evidence="3" id="KW-0067">ATP-binding</keyword>
<dbReference type="AlphaFoldDB" id="A0A9Q3FNY8"/>
<dbReference type="InterPro" id="IPR027417">
    <property type="entry name" value="P-loop_NTPase"/>
</dbReference>
<dbReference type="Proteomes" id="UP000765509">
    <property type="component" value="Unassembled WGS sequence"/>
</dbReference>